<accession>A0ABS2TEK6</accession>
<protein>
    <submittedName>
        <fullName evidence="3">Prolyl oligopeptidase family serine peptidase</fullName>
    </submittedName>
</protein>
<dbReference type="Proteomes" id="UP000705983">
    <property type="component" value="Unassembled WGS sequence"/>
</dbReference>
<feature type="transmembrane region" description="Helical" evidence="1">
    <location>
        <begin position="434"/>
        <end position="456"/>
    </location>
</feature>
<dbReference type="RefSeq" id="WP_187996194.1">
    <property type="nucleotide sequence ID" value="NZ_JACEXG010000002.1"/>
</dbReference>
<feature type="transmembrane region" description="Helical" evidence="1">
    <location>
        <begin position="396"/>
        <end position="414"/>
    </location>
</feature>
<feature type="transmembrane region" description="Helical" evidence="1">
    <location>
        <begin position="468"/>
        <end position="489"/>
    </location>
</feature>
<keyword evidence="1" id="KW-1133">Transmembrane helix</keyword>
<dbReference type="EMBL" id="JAFFJS010000002">
    <property type="protein sequence ID" value="MBM9432757.1"/>
    <property type="molecule type" value="Genomic_DNA"/>
</dbReference>
<keyword evidence="1" id="KW-0812">Transmembrane</keyword>
<dbReference type="Pfam" id="PF00326">
    <property type="entry name" value="Peptidase_S9"/>
    <property type="match status" value="1"/>
</dbReference>
<gene>
    <name evidence="3" type="ORF">JVW63_03450</name>
</gene>
<keyword evidence="1" id="KW-0472">Membrane</keyword>
<evidence type="ECO:0000313" key="4">
    <source>
        <dbReference type="Proteomes" id="UP000705983"/>
    </source>
</evidence>
<dbReference type="Gene3D" id="3.40.50.1820">
    <property type="entry name" value="alpha/beta hydrolase"/>
    <property type="match status" value="1"/>
</dbReference>
<dbReference type="PANTHER" id="PTHR43265:SF1">
    <property type="entry name" value="ESTERASE ESTD"/>
    <property type="match status" value="1"/>
</dbReference>
<evidence type="ECO:0000313" key="3">
    <source>
        <dbReference type="EMBL" id="MBM9432757.1"/>
    </source>
</evidence>
<evidence type="ECO:0000256" key="1">
    <source>
        <dbReference type="SAM" id="Phobius"/>
    </source>
</evidence>
<comment type="caution">
    <text evidence="3">The sequence shown here is derived from an EMBL/GenBank/DDBJ whole genome shotgun (WGS) entry which is preliminary data.</text>
</comment>
<dbReference type="SUPFAM" id="SSF53474">
    <property type="entry name" value="alpha/beta-Hydrolases"/>
    <property type="match status" value="1"/>
</dbReference>
<feature type="transmembrane region" description="Helical" evidence="1">
    <location>
        <begin position="349"/>
        <end position="375"/>
    </location>
</feature>
<name>A0ABS2TEK6_9ACTO</name>
<dbReference type="InterPro" id="IPR053145">
    <property type="entry name" value="AB_hydrolase_Est10"/>
</dbReference>
<dbReference type="PANTHER" id="PTHR43265">
    <property type="entry name" value="ESTERASE ESTD"/>
    <property type="match status" value="1"/>
</dbReference>
<keyword evidence="4" id="KW-1185">Reference proteome</keyword>
<organism evidence="3 4">
    <name type="scientific">Flaviflexus equikiangi</name>
    <dbReference type="NCBI Taxonomy" id="2758573"/>
    <lineage>
        <taxon>Bacteria</taxon>
        <taxon>Bacillati</taxon>
        <taxon>Actinomycetota</taxon>
        <taxon>Actinomycetes</taxon>
        <taxon>Actinomycetales</taxon>
        <taxon>Actinomycetaceae</taxon>
        <taxon>Flaviflexus</taxon>
    </lineage>
</organism>
<reference evidence="4" key="1">
    <citation type="submission" date="2021-02" db="EMBL/GenBank/DDBJ databases">
        <title>Leucobacter sp. CX169.</title>
        <authorList>
            <person name="Cheng Y."/>
        </authorList>
    </citation>
    <scope>NUCLEOTIDE SEQUENCE [LARGE SCALE GENOMIC DNA]</scope>
    <source>
        <strain evidence="4">JY899</strain>
    </source>
</reference>
<dbReference type="InterPro" id="IPR029058">
    <property type="entry name" value="AB_hydrolase_fold"/>
</dbReference>
<sequence length="498" mass="53383">MRHPRLIVTTIVILILGMWGTIAGPGWSPDPYLNQIIPATSDTSIGSSVQTTPPHTYDVKKEVVSIETASGEVLNATLRTPVGRDGDGPAVVFMHGTGTYLHTAFSQHATLLASSGITTLVGDKPLDRYSTTARDYADLADAYREQWQWLTQVEGVNPNQVGVYGESEGAFVAPIVAAAEPDVAFVVLVSSPVLPIRHQGALAADTYLRQLGVPEQLLQAIPRLIGGELPGGFDYIDFDVSPYQQQMNQPVLIMYGTGDYSMPVIQGANQIIDDLAVNGNTNYTLRYYKDADHGLKVLERGSRTLSSDAGRDLSRWILGLPATASADPHIAGAQPVQNFTAERPGTPRWYASGTAAVAILVLGLVLTLGGFLSGLIGQITVRKAPLLDLKGTARPLVAAGVSVVAAWAAFLWYLISIAELALSYQRDALIVRGGWFACQIIALIAAGMVVRLGFAWWRARPLTGFPHVVLVTSIIGLTTLLAALAYWNVYPSLLTALT</sequence>
<feature type="domain" description="Peptidase S9 prolyl oligopeptidase catalytic" evidence="2">
    <location>
        <begin position="146"/>
        <end position="296"/>
    </location>
</feature>
<proteinExistence type="predicted"/>
<evidence type="ECO:0000259" key="2">
    <source>
        <dbReference type="Pfam" id="PF00326"/>
    </source>
</evidence>
<dbReference type="InterPro" id="IPR001375">
    <property type="entry name" value="Peptidase_S9_cat"/>
</dbReference>